<dbReference type="STRING" id="1859473.BG261_09660"/>
<dbReference type="EMBL" id="MKIR01000004">
    <property type="protein sequence ID" value="OFI49901.1"/>
    <property type="molecule type" value="Genomic_DNA"/>
</dbReference>
<sequence length="175" mass="19536">MTISAINKLTNVAIDRGTKKAHTDHPRNIVIISKEKGTLIIYANKLANKKLKIESLLPLTSPNTNEQIPIHNPTTICTGNVKGKPAKNAEIRCPIKPKTKPVCGFSITEPTNAAHESKAIDPKIFIIEPMTLTASNKAVSVNFFVLVSLIPYPPYSLFIKKTIFYFYRRWFSTTL</sequence>
<proteinExistence type="predicted"/>
<name>A0A1E8GNR8_9LACT</name>
<dbReference type="AlphaFoldDB" id="A0A1E8GNR8"/>
<protein>
    <submittedName>
        <fullName evidence="1">Uncharacterized protein</fullName>
    </submittedName>
</protein>
<accession>A0A1E8GNR8</accession>
<dbReference type="Proteomes" id="UP000178622">
    <property type="component" value="Unassembled WGS sequence"/>
</dbReference>
<reference evidence="2" key="1">
    <citation type="submission" date="2016-09" db="EMBL/GenBank/DDBJ databases">
        <title>Draft genome sequence of a novel species of the family Streptococcaceae isolated from flowers.</title>
        <authorList>
            <person name="Chuah L.-O."/>
            <person name="Yap K.-P."/>
            <person name="Thong K.L."/>
            <person name="Liong M.T."/>
            <person name="Ahmad R."/>
            <person name="Rusul G."/>
        </authorList>
    </citation>
    <scope>NUCLEOTIDE SEQUENCE [LARGE SCALE GENOMIC DNA]</scope>
    <source>
        <strain evidence="2">DF1</strain>
    </source>
</reference>
<evidence type="ECO:0000313" key="2">
    <source>
        <dbReference type="Proteomes" id="UP000178622"/>
    </source>
</evidence>
<organism evidence="1 2">
    <name type="scientific">Floricoccus tropicus</name>
    <dbReference type="NCBI Taxonomy" id="1859473"/>
    <lineage>
        <taxon>Bacteria</taxon>
        <taxon>Bacillati</taxon>
        <taxon>Bacillota</taxon>
        <taxon>Bacilli</taxon>
        <taxon>Lactobacillales</taxon>
        <taxon>Streptococcaceae</taxon>
        <taxon>Floricoccus</taxon>
    </lineage>
</organism>
<evidence type="ECO:0000313" key="1">
    <source>
        <dbReference type="EMBL" id="OFI49901.1"/>
    </source>
</evidence>
<keyword evidence="2" id="KW-1185">Reference proteome</keyword>
<gene>
    <name evidence="1" type="ORF">BG261_09660</name>
</gene>
<comment type="caution">
    <text evidence="1">The sequence shown here is derived from an EMBL/GenBank/DDBJ whole genome shotgun (WGS) entry which is preliminary data.</text>
</comment>